<comment type="caution">
    <text evidence="1">The sequence shown here is derived from an EMBL/GenBank/DDBJ whole genome shotgun (WGS) entry which is preliminary data.</text>
</comment>
<gene>
    <name evidence="1" type="ORF">E6C64_13440</name>
</gene>
<proteinExistence type="predicted"/>
<name>A0A4V3WSW0_9MICO</name>
<evidence type="ECO:0000313" key="1">
    <source>
        <dbReference type="EMBL" id="THG29667.1"/>
    </source>
</evidence>
<keyword evidence="2" id="KW-1185">Reference proteome</keyword>
<dbReference type="OrthoDB" id="5185490at2"/>
<dbReference type="Proteomes" id="UP000309133">
    <property type="component" value="Unassembled WGS sequence"/>
</dbReference>
<reference evidence="1 2" key="1">
    <citation type="submission" date="2019-04" db="EMBL/GenBank/DDBJ databases">
        <authorList>
            <person name="Jiang L."/>
        </authorList>
    </citation>
    <scope>NUCLEOTIDE SEQUENCE [LARGE SCALE GENOMIC DNA]</scope>
    <source>
        <strain evidence="1 2">YIM 131853</strain>
    </source>
</reference>
<dbReference type="RefSeq" id="WP_136427996.1">
    <property type="nucleotide sequence ID" value="NZ_SSSM01000005.1"/>
</dbReference>
<dbReference type="AlphaFoldDB" id="A0A4V3WSW0"/>
<sequence>MADVLSGSAVTGTSDPWGAILDQLELCVLQGESGGLDLLTAWAPPVGAPPLPREHAMRASLIAERQSRLMERMRDEQQALSAEMSSLRRPKFRMAEAPPVYIDRSA</sequence>
<accession>A0A4V3WSW0</accession>
<protein>
    <recommendedName>
        <fullName evidence="3">Flagellar protein FliT</fullName>
    </recommendedName>
</protein>
<evidence type="ECO:0008006" key="3">
    <source>
        <dbReference type="Google" id="ProtNLM"/>
    </source>
</evidence>
<evidence type="ECO:0000313" key="2">
    <source>
        <dbReference type="Proteomes" id="UP000309133"/>
    </source>
</evidence>
<dbReference type="EMBL" id="SSSM01000005">
    <property type="protein sequence ID" value="THG29667.1"/>
    <property type="molecule type" value="Genomic_DNA"/>
</dbReference>
<organism evidence="1 2">
    <name type="scientific">Naasia lichenicola</name>
    <dbReference type="NCBI Taxonomy" id="2565933"/>
    <lineage>
        <taxon>Bacteria</taxon>
        <taxon>Bacillati</taxon>
        <taxon>Actinomycetota</taxon>
        <taxon>Actinomycetes</taxon>
        <taxon>Micrococcales</taxon>
        <taxon>Microbacteriaceae</taxon>
        <taxon>Naasia</taxon>
    </lineage>
</organism>